<protein>
    <recommendedName>
        <fullName evidence="5">Homoserine dehydrogenase</fullName>
        <ecNumber evidence="4">1.1.1.3</ecNumber>
    </recommendedName>
</protein>
<dbReference type="GO" id="GO:0009086">
    <property type="term" value="P:methionine biosynthetic process"/>
    <property type="evidence" value="ECO:0007669"/>
    <property type="project" value="UniProtKB-KW"/>
</dbReference>
<keyword evidence="8" id="KW-0560">Oxidoreductase</keyword>
<dbReference type="SUPFAM" id="SSF55021">
    <property type="entry name" value="ACT-like"/>
    <property type="match status" value="1"/>
</dbReference>
<evidence type="ECO:0000256" key="7">
    <source>
        <dbReference type="ARBA" id="ARBA00022697"/>
    </source>
</evidence>
<accession>A0A139SHH4</accession>
<evidence type="ECO:0000256" key="1">
    <source>
        <dbReference type="ARBA" id="ARBA00005056"/>
    </source>
</evidence>
<dbReference type="GO" id="GO:0004412">
    <property type="term" value="F:homoserine dehydrogenase activity"/>
    <property type="evidence" value="ECO:0007669"/>
    <property type="project" value="UniProtKB-EC"/>
</dbReference>
<dbReference type="Gene3D" id="3.40.50.720">
    <property type="entry name" value="NAD(P)-binding Rossmann-like Domain"/>
    <property type="match status" value="1"/>
</dbReference>
<dbReference type="SUPFAM" id="SSF51735">
    <property type="entry name" value="NAD(P)-binding Rossmann-fold domains"/>
    <property type="match status" value="1"/>
</dbReference>
<dbReference type="OrthoDB" id="9808167at2"/>
<feature type="binding site" evidence="11">
    <location>
        <position position="108"/>
    </location>
    <ligand>
        <name>NADPH</name>
        <dbReference type="ChEBI" id="CHEBI:57783"/>
    </ligand>
</feature>
<dbReference type="FunFam" id="3.30.360.10:FF:000005">
    <property type="entry name" value="Homoserine dehydrogenase"/>
    <property type="match status" value="1"/>
</dbReference>
<dbReference type="STRING" id="1548208.AXK12_08140"/>
<feature type="domain" description="ACT" evidence="12">
    <location>
        <begin position="374"/>
        <end position="449"/>
    </location>
</feature>
<evidence type="ECO:0000256" key="6">
    <source>
        <dbReference type="ARBA" id="ARBA00022605"/>
    </source>
</evidence>
<dbReference type="PROSITE" id="PS51671">
    <property type="entry name" value="ACT"/>
    <property type="match status" value="1"/>
</dbReference>
<dbReference type="Pfam" id="PF00742">
    <property type="entry name" value="Homoserine_dh"/>
    <property type="match status" value="1"/>
</dbReference>
<keyword evidence="6" id="KW-0028">Amino-acid biosynthesis</keyword>
<comment type="similarity">
    <text evidence="3">Belongs to the homoserine dehydrogenase family.</text>
</comment>
<dbReference type="GO" id="GO:0009088">
    <property type="term" value="P:threonine biosynthetic process"/>
    <property type="evidence" value="ECO:0007669"/>
    <property type="project" value="UniProtKB-UniPathway"/>
</dbReference>
<name>A0A139SHH4_9BACT</name>
<dbReference type="GO" id="GO:0050661">
    <property type="term" value="F:NADP binding"/>
    <property type="evidence" value="ECO:0007669"/>
    <property type="project" value="InterPro"/>
</dbReference>
<dbReference type="Proteomes" id="UP000071392">
    <property type="component" value="Unassembled WGS sequence"/>
</dbReference>
<comment type="pathway">
    <text evidence="1">Amino-acid biosynthesis; L-threonine biosynthesis; L-threonine from L-aspartate: step 3/5.</text>
</comment>
<dbReference type="InterPro" id="IPR002912">
    <property type="entry name" value="ACT_dom"/>
</dbReference>
<dbReference type="InterPro" id="IPR005106">
    <property type="entry name" value="Asp/hSer_DH_NAD-bd"/>
</dbReference>
<keyword evidence="7" id="KW-0791">Threonine biosynthesis</keyword>
<keyword evidence="14" id="KW-1185">Reference proteome</keyword>
<dbReference type="InterPro" id="IPR016204">
    <property type="entry name" value="HDH"/>
</dbReference>
<dbReference type="Gene3D" id="3.30.70.260">
    <property type="match status" value="1"/>
</dbReference>
<evidence type="ECO:0000256" key="3">
    <source>
        <dbReference type="ARBA" id="ARBA00006753"/>
    </source>
</evidence>
<dbReference type="AlphaFoldDB" id="A0A139SHH4"/>
<dbReference type="PANTHER" id="PTHR43331:SF1">
    <property type="entry name" value="HOMOSERINE DEHYDROGENASE"/>
    <property type="match status" value="1"/>
</dbReference>
<evidence type="ECO:0000256" key="5">
    <source>
        <dbReference type="ARBA" id="ARBA00013376"/>
    </source>
</evidence>
<evidence type="ECO:0000256" key="10">
    <source>
        <dbReference type="PIRSR" id="PIRSR000098-1"/>
    </source>
</evidence>
<sequence length="455" mass="48325">MSKDTSINIGLCGFGTVGQGVWKHLEQNRAELAARLGAPLRIAAIAVRDPQRKRAVKLPPKLLREDPLEIATAPDIPIVCELMGGTDLAHRVTLAALRAGKIVVSANKALICEHGAEIFATARKHGGHFFFEASVAGGIPIIKALREGLVANRFPQIYGILNGTCNYILTQMEERDAPYAEILSEAKAMGYAEADESLDVGGWDAAHKAAVLAWLAHGLWVPPSRMIVEGIERVTPADFKNAATLGYSIKLLAIITRDFASNEVSVKVHPALLPDHDVIASVNGVYNAISVTGDVVGTTLYIGKGAGQDATASAVISDIADAVALLRSGKCVHLNSEVAPLPAEQASAGKSGEGSVAASAVTLAPLERIHGRYYLRLTVRDEPGVLAHIASIMAQHAVSIASVLQTPSEDPEMASLVLTTHDANERAMRDTLHELSRLKVVNGAPLLLRICEFNT</sequence>
<dbReference type="NCBIfam" id="NF004976">
    <property type="entry name" value="PRK06349.1"/>
    <property type="match status" value="1"/>
</dbReference>
<feature type="active site" description="Proton donor" evidence="10">
    <location>
        <position position="208"/>
    </location>
</feature>
<evidence type="ECO:0000256" key="9">
    <source>
        <dbReference type="ARBA" id="ARBA00023167"/>
    </source>
</evidence>
<evidence type="ECO:0000256" key="2">
    <source>
        <dbReference type="ARBA" id="ARBA00005062"/>
    </source>
</evidence>
<evidence type="ECO:0000313" key="13">
    <source>
        <dbReference type="EMBL" id="KXU33996.1"/>
    </source>
</evidence>
<dbReference type="Pfam" id="PF03447">
    <property type="entry name" value="NAD_binding_3"/>
    <property type="match status" value="1"/>
</dbReference>
<organism evidence="13 14">
    <name type="scientific">Cephaloticoccus capnophilus</name>
    <dbReference type="NCBI Taxonomy" id="1548208"/>
    <lineage>
        <taxon>Bacteria</taxon>
        <taxon>Pseudomonadati</taxon>
        <taxon>Verrucomicrobiota</taxon>
        <taxon>Opitutia</taxon>
        <taxon>Opitutales</taxon>
        <taxon>Opitutaceae</taxon>
        <taxon>Cephaloticoccus</taxon>
    </lineage>
</organism>
<dbReference type="EC" id="1.1.1.3" evidence="4"/>
<dbReference type="CDD" id="cd04881">
    <property type="entry name" value="ACT_HSDH-Hom"/>
    <property type="match status" value="1"/>
</dbReference>
<dbReference type="RefSeq" id="WP_068713260.1">
    <property type="nucleotide sequence ID" value="NZ_LSZP01000062.1"/>
</dbReference>
<comment type="pathway">
    <text evidence="2">Amino-acid biosynthesis; L-methionine biosynthesis via de novo pathway; L-homoserine from L-aspartate: step 3/3.</text>
</comment>
<evidence type="ECO:0000256" key="4">
    <source>
        <dbReference type="ARBA" id="ARBA00013213"/>
    </source>
</evidence>
<keyword evidence="11" id="KW-0521">NADP</keyword>
<evidence type="ECO:0000256" key="11">
    <source>
        <dbReference type="PIRSR" id="PIRSR000098-2"/>
    </source>
</evidence>
<feature type="binding site" evidence="11">
    <location>
        <position position="193"/>
    </location>
    <ligand>
        <name>L-homoserine</name>
        <dbReference type="ChEBI" id="CHEBI:57476"/>
    </ligand>
</feature>
<comment type="caution">
    <text evidence="13">The sequence shown here is derived from an EMBL/GenBank/DDBJ whole genome shotgun (WGS) entry which is preliminary data.</text>
</comment>
<evidence type="ECO:0000313" key="14">
    <source>
        <dbReference type="Proteomes" id="UP000071392"/>
    </source>
</evidence>
<proteinExistence type="inferred from homology"/>
<dbReference type="InterPro" id="IPR045865">
    <property type="entry name" value="ACT-like_dom_sf"/>
</dbReference>
<dbReference type="SUPFAM" id="SSF55347">
    <property type="entry name" value="Glyceraldehyde-3-phosphate dehydrogenase-like, C-terminal domain"/>
    <property type="match status" value="1"/>
</dbReference>
<evidence type="ECO:0000256" key="8">
    <source>
        <dbReference type="ARBA" id="ARBA00023002"/>
    </source>
</evidence>
<dbReference type="PANTHER" id="PTHR43331">
    <property type="entry name" value="HOMOSERINE DEHYDROGENASE"/>
    <property type="match status" value="1"/>
</dbReference>
<dbReference type="Pfam" id="PF01842">
    <property type="entry name" value="ACT"/>
    <property type="match status" value="1"/>
</dbReference>
<dbReference type="Gene3D" id="3.30.360.10">
    <property type="entry name" value="Dihydrodipicolinate Reductase, domain 2"/>
    <property type="match status" value="1"/>
</dbReference>
<gene>
    <name evidence="13" type="ORF">AXK12_08140</name>
</gene>
<evidence type="ECO:0000259" key="12">
    <source>
        <dbReference type="PROSITE" id="PS51671"/>
    </source>
</evidence>
<keyword evidence="9" id="KW-0486">Methionine biosynthesis</keyword>
<dbReference type="InterPro" id="IPR001342">
    <property type="entry name" value="HDH_cat"/>
</dbReference>
<dbReference type="EMBL" id="LSZP01000062">
    <property type="protein sequence ID" value="KXU33996.1"/>
    <property type="molecule type" value="Genomic_DNA"/>
</dbReference>
<dbReference type="PIRSF" id="PIRSF000098">
    <property type="entry name" value="Homoser_dehydrog"/>
    <property type="match status" value="1"/>
</dbReference>
<dbReference type="UniPathway" id="UPA00050">
    <property type="reaction ID" value="UER00063"/>
</dbReference>
<reference evidence="13 14" key="1">
    <citation type="submission" date="2016-02" db="EMBL/GenBank/DDBJ databases">
        <authorList>
            <person name="Wen L."/>
            <person name="He K."/>
            <person name="Yang H."/>
        </authorList>
    </citation>
    <scope>NUCLEOTIDE SEQUENCE [LARGE SCALE GENOMIC DNA]</scope>
    <source>
        <strain evidence="13 14">CV41</strain>
    </source>
</reference>
<dbReference type="UniPathway" id="UPA00051">
    <property type="reaction ID" value="UER00465"/>
</dbReference>
<dbReference type="InterPro" id="IPR036291">
    <property type="entry name" value="NAD(P)-bd_dom_sf"/>
</dbReference>